<proteinExistence type="predicted"/>
<dbReference type="AlphaFoldDB" id="A0A0L7KN08"/>
<sequence>MDRKYTALVLAILVAAAEANTVNLKNQLIPKYLDAQQRWDGLGLEADVNEYVDNTIEMIRVLLITYSAWLKIHDGYMSGLVNVARNGEQKVNYFAKMLRVRVRLRVRLTGNILTDWLVNPVITVFVSIFDNIIMKVVEATIRSTVHDAIFIINANVKESNIRSAVQDAIVIINANIKDVIRFIESFN</sequence>
<dbReference type="Proteomes" id="UP000037510">
    <property type="component" value="Unassembled WGS sequence"/>
</dbReference>
<evidence type="ECO:0000313" key="3">
    <source>
        <dbReference type="Proteomes" id="UP000037510"/>
    </source>
</evidence>
<accession>A0A0L7KN08</accession>
<feature type="chain" id="PRO_5005572670" evidence="1">
    <location>
        <begin position="20"/>
        <end position="187"/>
    </location>
</feature>
<dbReference type="EMBL" id="JTDY01008570">
    <property type="protein sequence ID" value="KOB64510.1"/>
    <property type="molecule type" value="Genomic_DNA"/>
</dbReference>
<organism evidence="2 3">
    <name type="scientific">Operophtera brumata</name>
    <name type="common">Winter moth</name>
    <name type="synonym">Phalaena brumata</name>
    <dbReference type="NCBI Taxonomy" id="104452"/>
    <lineage>
        <taxon>Eukaryota</taxon>
        <taxon>Metazoa</taxon>
        <taxon>Ecdysozoa</taxon>
        <taxon>Arthropoda</taxon>
        <taxon>Hexapoda</taxon>
        <taxon>Insecta</taxon>
        <taxon>Pterygota</taxon>
        <taxon>Neoptera</taxon>
        <taxon>Endopterygota</taxon>
        <taxon>Lepidoptera</taxon>
        <taxon>Glossata</taxon>
        <taxon>Ditrysia</taxon>
        <taxon>Geometroidea</taxon>
        <taxon>Geometridae</taxon>
        <taxon>Larentiinae</taxon>
        <taxon>Operophtera</taxon>
    </lineage>
</organism>
<evidence type="ECO:0000256" key="1">
    <source>
        <dbReference type="SAM" id="SignalP"/>
    </source>
</evidence>
<name>A0A0L7KN08_OPEBR</name>
<keyword evidence="3" id="KW-1185">Reference proteome</keyword>
<keyword evidence="1" id="KW-0732">Signal</keyword>
<comment type="caution">
    <text evidence="2">The sequence shown here is derived from an EMBL/GenBank/DDBJ whole genome shotgun (WGS) entry which is preliminary data.</text>
</comment>
<dbReference type="Pfam" id="PF16984">
    <property type="entry name" value="Grp7_allergen"/>
    <property type="match status" value="1"/>
</dbReference>
<feature type="signal peptide" evidence="1">
    <location>
        <begin position="1"/>
        <end position="19"/>
    </location>
</feature>
<reference evidence="2 3" key="1">
    <citation type="journal article" date="2015" name="Genome Biol. Evol.">
        <title>The genome of winter moth (Operophtera brumata) provides a genomic perspective on sexual dimorphism and phenology.</title>
        <authorList>
            <person name="Derks M.F."/>
            <person name="Smit S."/>
            <person name="Salis L."/>
            <person name="Schijlen E."/>
            <person name="Bossers A."/>
            <person name="Mateman C."/>
            <person name="Pijl A.S."/>
            <person name="de Ridder D."/>
            <person name="Groenen M.A."/>
            <person name="Visser M.E."/>
            <person name="Megens H.J."/>
        </authorList>
    </citation>
    <scope>NUCLEOTIDE SEQUENCE [LARGE SCALE GENOMIC DNA]</scope>
    <source>
        <strain evidence="2">WM2013NL</strain>
        <tissue evidence="2">Head and thorax</tissue>
    </source>
</reference>
<dbReference type="InterPro" id="IPR020234">
    <property type="entry name" value="Mite_allergen_group-7"/>
</dbReference>
<gene>
    <name evidence="2" type="ORF">OBRU01_24150</name>
</gene>
<protein>
    <submittedName>
        <fullName evidence="2">Uncharacterized protein</fullName>
    </submittedName>
</protein>
<evidence type="ECO:0000313" key="2">
    <source>
        <dbReference type="EMBL" id="KOB64510.1"/>
    </source>
</evidence>